<dbReference type="AlphaFoldDB" id="A0A840LBQ5"/>
<gene>
    <name evidence="1" type="ORF">HNP55_003707</name>
</gene>
<protein>
    <submittedName>
        <fullName evidence="1">Uncharacterized protein</fullName>
    </submittedName>
</protein>
<dbReference type="Proteomes" id="UP000562027">
    <property type="component" value="Unassembled WGS sequence"/>
</dbReference>
<dbReference type="EMBL" id="JACHLP010000007">
    <property type="protein sequence ID" value="MBB4845161.1"/>
    <property type="molecule type" value="Genomic_DNA"/>
</dbReference>
<proteinExistence type="predicted"/>
<reference evidence="1 2" key="1">
    <citation type="submission" date="2020-08" db="EMBL/GenBank/DDBJ databases">
        <title>Functional genomics of gut bacteria from endangered species of beetles.</title>
        <authorList>
            <person name="Carlos-Shanley C."/>
        </authorList>
    </citation>
    <scope>NUCLEOTIDE SEQUENCE [LARGE SCALE GENOMIC DNA]</scope>
    <source>
        <strain evidence="1 2">S00239</strain>
    </source>
</reference>
<name>A0A840LBQ5_9BURK</name>
<comment type="caution">
    <text evidence="1">The sequence shown here is derived from an EMBL/GenBank/DDBJ whole genome shotgun (WGS) entry which is preliminary data.</text>
</comment>
<evidence type="ECO:0000313" key="1">
    <source>
        <dbReference type="EMBL" id="MBB4845161.1"/>
    </source>
</evidence>
<evidence type="ECO:0000313" key="2">
    <source>
        <dbReference type="Proteomes" id="UP000562027"/>
    </source>
</evidence>
<accession>A0A840LBQ5</accession>
<organism evidence="1 2">
    <name type="scientific">Roseateles oligotrophus</name>
    <dbReference type="NCBI Taxonomy" id="1769250"/>
    <lineage>
        <taxon>Bacteria</taxon>
        <taxon>Pseudomonadati</taxon>
        <taxon>Pseudomonadota</taxon>
        <taxon>Betaproteobacteria</taxon>
        <taxon>Burkholderiales</taxon>
        <taxon>Sphaerotilaceae</taxon>
        <taxon>Roseateles</taxon>
    </lineage>
</organism>
<sequence>MTVARATLNRLAGHRDPAHVLTDDPILIGVAVVTRPSLRSAASAALAPEKAALPHNERHALSRRHTCIASSPVVRRPNVAVWVCTASARTFNPIEEFHSS</sequence>
<keyword evidence="2" id="KW-1185">Reference proteome</keyword>